<protein>
    <submittedName>
        <fullName evidence="7">Lipid A biosynthesis (KDO)2-(Lauroyl)-lipid IVA acyltransferase</fullName>
    </submittedName>
</protein>
<evidence type="ECO:0000256" key="4">
    <source>
        <dbReference type="ARBA" id="ARBA00022679"/>
    </source>
</evidence>
<evidence type="ECO:0000256" key="3">
    <source>
        <dbReference type="ARBA" id="ARBA00022519"/>
    </source>
</evidence>
<dbReference type="GO" id="GO:0016747">
    <property type="term" value="F:acyltransferase activity, transferring groups other than amino-acyl groups"/>
    <property type="evidence" value="ECO:0007669"/>
    <property type="project" value="InterPro"/>
</dbReference>
<evidence type="ECO:0000256" key="5">
    <source>
        <dbReference type="ARBA" id="ARBA00023136"/>
    </source>
</evidence>
<dbReference type="STRING" id="1245745.A0A0A2V7P6"/>
<evidence type="ECO:0000256" key="1">
    <source>
        <dbReference type="ARBA" id="ARBA00004533"/>
    </source>
</evidence>
<dbReference type="GO" id="GO:0008610">
    <property type="term" value="P:lipid biosynthetic process"/>
    <property type="evidence" value="ECO:0007669"/>
    <property type="project" value="UniProtKB-ARBA"/>
</dbReference>
<evidence type="ECO:0000313" key="8">
    <source>
        <dbReference type="Proteomes" id="UP000030106"/>
    </source>
</evidence>
<keyword evidence="6 7" id="KW-0012">Acyltransferase</keyword>
<keyword evidence="2" id="KW-1003">Cell membrane</keyword>
<keyword evidence="4 7" id="KW-0808">Transferase</keyword>
<keyword evidence="3" id="KW-0997">Cell inner membrane</keyword>
<evidence type="ECO:0000256" key="6">
    <source>
        <dbReference type="ARBA" id="ARBA00023315"/>
    </source>
</evidence>
<dbReference type="AlphaFoldDB" id="A0A0A2V7P6"/>
<accession>A0A0A2V7P6</accession>
<dbReference type="InterPro" id="IPR004960">
    <property type="entry name" value="LipA_acyltrans"/>
</dbReference>
<dbReference type="EMBL" id="ANFO01001145">
    <property type="protein sequence ID" value="KGQ03891.1"/>
    <property type="molecule type" value="Genomic_DNA"/>
</dbReference>
<dbReference type="GO" id="GO:0005886">
    <property type="term" value="C:plasma membrane"/>
    <property type="evidence" value="ECO:0007669"/>
    <property type="project" value="UniProtKB-SubCell"/>
</dbReference>
<dbReference type="PANTHER" id="PTHR30606">
    <property type="entry name" value="LIPID A BIOSYNTHESIS LAUROYL ACYLTRANSFERASE"/>
    <property type="match status" value="1"/>
</dbReference>
<proteinExistence type="predicted"/>
<dbReference type="NCBIfam" id="NF006507">
    <property type="entry name" value="PRK08943.1"/>
    <property type="match status" value="1"/>
</dbReference>
<evidence type="ECO:0000256" key="2">
    <source>
        <dbReference type="ARBA" id="ARBA00022475"/>
    </source>
</evidence>
<name>A0A0A2V7P6_BEABA</name>
<organism evidence="7 8">
    <name type="scientific">Beauveria bassiana D1-5</name>
    <dbReference type="NCBI Taxonomy" id="1245745"/>
    <lineage>
        <taxon>Eukaryota</taxon>
        <taxon>Fungi</taxon>
        <taxon>Dikarya</taxon>
        <taxon>Ascomycota</taxon>
        <taxon>Pezizomycotina</taxon>
        <taxon>Sordariomycetes</taxon>
        <taxon>Hypocreomycetidae</taxon>
        <taxon>Hypocreales</taxon>
        <taxon>Cordycipitaceae</taxon>
        <taxon>Beauveria</taxon>
    </lineage>
</organism>
<comment type="caution">
    <text evidence="7">The sequence shown here is derived from an EMBL/GenBank/DDBJ whole genome shotgun (WGS) entry which is preliminary data.</text>
</comment>
<dbReference type="Proteomes" id="UP000030106">
    <property type="component" value="Unassembled WGS sequence"/>
</dbReference>
<dbReference type="Pfam" id="PF03279">
    <property type="entry name" value="Lip_A_acyltrans"/>
    <property type="match status" value="1"/>
</dbReference>
<reference evidence="7 8" key="1">
    <citation type="submission" date="2012-10" db="EMBL/GenBank/DDBJ databases">
        <title>Genome sequencing and analysis of entomopathogenic fungi Beauveria bassiana D1-5.</title>
        <authorList>
            <person name="Li Q."/>
            <person name="Wang L."/>
            <person name="Zhang Z."/>
            <person name="Wang Q."/>
            <person name="Ren J."/>
            <person name="Wang M."/>
            <person name="Xu W."/>
            <person name="Wang J."/>
            <person name="Lu Y."/>
            <person name="Du Q."/>
            <person name="Sun Z."/>
        </authorList>
    </citation>
    <scope>NUCLEOTIDE SEQUENCE [LARGE SCALE GENOMIC DNA]</scope>
    <source>
        <strain evidence="7 8">D1-5</strain>
    </source>
</reference>
<sequence length="237" mass="27501">MFATAPQAMVLMAELGLRDPKKVMARVDWHGKESVDEIRAKGENVIFLVPHGWAVDIPAMLMASEGQKMAAMFHNQGNQLFDYVWNTVRRRFGGRMHARNDGIKPFISSVRQGYWGYYLPDQDHGPEHSEFVDFFATYKATLPAIGRLMKVCRARVIPLFPVYNSETHRLDIFIRPPMDDLLEADDHTIARRMNEEVELLVGPHPEQYTWILKLLKTRKEGEIEPYCRDELFPKKKK</sequence>
<dbReference type="GO" id="GO:1901137">
    <property type="term" value="P:carbohydrate derivative biosynthetic process"/>
    <property type="evidence" value="ECO:0007669"/>
    <property type="project" value="UniProtKB-ARBA"/>
</dbReference>
<dbReference type="HOGENOM" id="CLU_049421_1_0_1"/>
<evidence type="ECO:0000313" key="7">
    <source>
        <dbReference type="EMBL" id="KGQ03891.1"/>
    </source>
</evidence>
<dbReference type="InterPro" id="IPR011921">
    <property type="entry name" value="Lipid_A_MsbB"/>
</dbReference>
<gene>
    <name evidence="7" type="ORF">BBAD15_g10874</name>
</gene>
<comment type="subcellular location">
    <subcellularLocation>
        <location evidence="1">Cell inner membrane</location>
    </subcellularLocation>
</comment>
<dbReference type="CDD" id="cd07984">
    <property type="entry name" value="LPLAT_LABLAT-like"/>
    <property type="match status" value="1"/>
</dbReference>
<dbReference type="PANTHER" id="PTHR30606:SF4">
    <property type="entry name" value="LIPID A BIOSYNTHESIS MYRISTOYLTRANSFERASE"/>
    <property type="match status" value="1"/>
</dbReference>
<dbReference type="NCBIfam" id="TIGR02208">
    <property type="entry name" value="lipid_A_msbB"/>
    <property type="match status" value="1"/>
</dbReference>
<keyword evidence="5" id="KW-0472">Membrane</keyword>